<evidence type="ECO:0000256" key="5">
    <source>
        <dbReference type="ARBA" id="ARBA00022692"/>
    </source>
</evidence>
<dbReference type="InterPro" id="IPR052017">
    <property type="entry name" value="TSUP"/>
</dbReference>
<dbReference type="PANTHER" id="PTHR30269">
    <property type="entry name" value="TRANSMEMBRANE PROTEIN YFCA"/>
    <property type="match status" value="1"/>
</dbReference>
<dbReference type="PANTHER" id="PTHR30269:SF0">
    <property type="entry name" value="MEMBRANE TRANSPORTER PROTEIN YFCA-RELATED"/>
    <property type="match status" value="1"/>
</dbReference>
<accession>A0A5B9DMN2</accession>
<comment type="subcellular location">
    <subcellularLocation>
        <location evidence="1 8">Cell membrane</location>
        <topology evidence="1 8">Multi-pass membrane protein</topology>
    </subcellularLocation>
</comment>
<dbReference type="GO" id="GO:0005886">
    <property type="term" value="C:plasma membrane"/>
    <property type="evidence" value="ECO:0007669"/>
    <property type="project" value="UniProtKB-SubCell"/>
</dbReference>
<dbReference type="AlphaFoldDB" id="A0A5B9DMN2"/>
<feature type="transmembrane region" description="Helical" evidence="8">
    <location>
        <begin position="231"/>
        <end position="250"/>
    </location>
</feature>
<dbReference type="EMBL" id="CP041690">
    <property type="protein sequence ID" value="QEE20276.1"/>
    <property type="molecule type" value="Genomic_DNA"/>
</dbReference>
<keyword evidence="6 8" id="KW-1133">Transmembrane helix</keyword>
<reference evidence="9 10" key="1">
    <citation type="journal article" date="2015" name="Int. J. Syst. Evol. Microbiol.">
        <title>Youhaiella tibetensis gen. nov., sp. nov., isolated from subsurface sediment.</title>
        <authorList>
            <person name="Wang Y.X."/>
            <person name="Huang F.Q."/>
            <person name="Nogi Y."/>
            <person name="Pang S.J."/>
            <person name="Wang P.K."/>
            <person name="Lv J."/>
        </authorList>
    </citation>
    <scope>NUCLEOTIDE SEQUENCE [LARGE SCALE GENOMIC DNA]</scope>
    <source>
        <strain evidence="10">fig4</strain>
    </source>
</reference>
<feature type="transmembrane region" description="Helical" evidence="8">
    <location>
        <begin position="44"/>
        <end position="64"/>
    </location>
</feature>
<sequence>MTEILLLLAGFLGGSLNTLAGGGSFIVFPALLAAGVPPVLANASNTYAALPGYVSGAAGLWRHIAAHKQRLLPYSIVALLGGYAGAELLLRVSDEQFSSVIPWLMLFAVILFALGGRINGWLAARGRGRQHLARIGAALLLVVLALVSVYGGFFNAGLGILLLAFLAMAGFTDIHAMNGLKLWISSLVSVIAVWRFAVTGSIDWYHGTIALVGVTTGAYIAARVSHRVPTVLLRNAIIIYGAGLTAYFFWQTYFA</sequence>
<comment type="similarity">
    <text evidence="2 8">Belongs to the 4-toluene sulfonate uptake permease (TSUP) (TC 2.A.102) family.</text>
</comment>
<evidence type="ECO:0000256" key="3">
    <source>
        <dbReference type="ARBA" id="ARBA00022448"/>
    </source>
</evidence>
<name>A0A5B9DMN2_9HYPH</name>
<evidence type="ECO:0000256" key="4">
    <source>
        <dbReference type="ARBA" id="ARBA00022475"/>
    </source>
</evidence>
<proteinExistence type="inferred from homology"/>
<keyword evidence="7 8" id="KW-0472">Membrane</keyword>
<evidence type="ECO:0000256" key="6">
    <source>
        <dbReference type="ARBA" id="ARBA00022989"/>
    </source>
</evidence>
<feature type="transmembrane region" description="Helical" evidence="8">
    <location>
        <begin position="132"/>
        <end position="150"/>
    </location>
</feature>
<evidence type="ECO:0000256" key="2">
    <source>
        <dbReference type="ARBA" id="ARBA00009142"/>
    </source>
</evidence>
<evidence type="ECO:0000256" key="8">
    <source>
        <dbReference type="RuleBase" id="RU363041"/>
    </source>
</evidence>
<protein>
    <recommendedName>
        <fullName evidence="8">Probable membrane transporter protein</fullName>
    </recommendedName>
</protein>
<evidence type="ECO:0000313" key="9">
    <source>
        <dbReference type="EMBL" id="QEE20276.1"/>
    </source>
</evidence>
<keyword evidence="5 8" id="KW-0812">Transmembrane</keyword>
<evidence type="ECO:0000256" key="7">
    <source>
        <dbReference type="ARBA" id="ARBA00023136"/>
    </source>
</evidence>
<feature type="transmembrane region" description="Helical" evidence="8">
    <location>
        <begin position="71"/>
        <end position="89"/>
    </location>
</feature>
<gene>
    <name evidence="9" type="ORF">FNA67_08860</name>
</gene>
<organism evidence="9 10">
    <name type="scientific">Paradevosia tibetensis</name>
    <dbReference type="NCBI Taxonomy" id="1447062"/>
    <lineage>
        <taxon>Bacteria</taxon>
        <taxon>Pseudomonadati</taxon>
        <taxon>Pseudomonadota</taxon>
        <taxon>Alphaproteobacteria</taxon>
        <taxon>Hyphomicrobiales</taxon>
        <taxon>Devosiaceae</taxon>
        <taxon>Paradevosia</taxon>
    </lineage>
</organism>
<feature type="transmembrane region" description="Helical" evidence="8">
    <location>
        <begin position="204"/>
        <end position="222"/>
    </location>
</feature>
<feature type="transmembrane region" description="Helical" evidence="8">
    <location>
        <begin position="101"/>
        <end position="120"/>
    </location>
</feature>
<dbReference type="KEGG" id="yti:FNA67_08860"/>
<keyword evidence="10" id="KW-1185">Reference proteome</keyword>
<dbReference type="Proteomes" id="UP000321062">
    <property type="component" value="Chromosome"/>
</dbReference>
<dbReference type="Pfam" id="PF01925">
    <property type="entry name" value="TauE"/>
    <property type="match status" value="1"/>
</dbReference>
<dbReference type="RefSeq" id="WP_147655786.1">
    <property type="nucleotide sequence ID" value="NZ_BMFM01000001.1"/>
</dbReference>
<evidence type="ECO:0000313" key="10">
    <source>
        <dbReference type="Proteomes" id="UP000321062"/>
    </source>
</evidence>
<keyword evidence="3" id="KW-0813">Transport</keyword>
<dbReference type="OrthoDB" id="9807082at2"/>
<keyword evidence="4 8" id="KW-1003">Cell membrane</keyword>
<dbReference type="InterPro" id="IPR002781">
    <property type="entry name" value="TM_pro_TauE-like"/>
</dbReference>
<evidence type="ECO:0000256" key="1">
    <source>
        <dbReference type="ARBA" id="ARBA00004651"/>
    </source>
</evidence>